<sequence length="156" mass="17291">MAQITYLRILCTVTMVTAQLSDNQPQENYYSHNQVSPASDPSNPWANYQSHVQPPHYYTYSNVDRQGILNKPEGAAICSCGGGWSRGLGRSWLGCGRYKTNTNRLTQRQDQICSNTREIATQLNAVVQALVSTISISAILNEVHTISKTLKMTALV</sequence>
<feature type="region of interest" description="Disordered" evidence="1">
    <location>
        <begin position="27"/>
        <end position="47"/>
    </location>
</feature>
<protein>
    <submittedName>
        <fullName evidence="3">Uncharacterized protein</fullName>
    </submittedName>
</protein>
<keyword evidence="4" id="KW-1185">Reference proteome</keyword>
<accession>A0A553PNK9</accession>
<keyword evidence="2" id="KW-0732">Signal</keyword>
<gene>
    <name evidence="3" type="ORF">TCAL_17066</name>
</gene>
<proteinExistence type="predicted"/>
<organism evidence="3 4">
    <name type="scientific">Tigriopus californicus</name>
    <name type="common">Marine copepod</name>
    <dbReference type="NCBI Taxonomy" id="6832"/>
    <lineage>
        <taxon>Eukaryota</taxon>
        <taxon>Metazoa</taxon>
        <taxon>Ecdysozoa</taxon>
        <taxon>Arthropoda</taxon>
        <taxon>Crustacea</taxon>
        <taxon>Multicrustacea</taxon>
        <taxon>Hexanauplia</taxon>
        <taxon>Copepoda</taxon>
        <taxon>Harpacticoida</taxon>
        <taxon>Harpacticidae</taxon>
        <taxon>Tigriopus</taxon>
    </lineage>
</organism>
<name>A0A553PNK9_TIGCA</name>
<dbReference type="Proteomes" id="UP000318571">
    <property type="component" value="Chromosome 6"/>
</dbReference>
<evidence type="ECO:0000313" key="4">
    <source>
        <dbReference type="Proteomes" id="UP000318571"/>
    </source>
</evidence>
<feature type="signal peptide" evidence="2">
    <location>
        <begin position="1"/>
        <end position="18"/>
    </location>
</feature>
<comment type="caution">
    <text evidence="3">The sequence shown here is derived from an EMBL/GenBank/DDBJ whole genome shotgun (WGS) entry which is preliminary data.</text>
</comment>
<evidence type="ECO:0000256" key="2">
    <source>
        <dbReference type="SAM" id="SignalP"/>
    </source>
</evidence>
<dbReference type="EMBL" id="VCGU01000002">
    <property type="protein sequence ID" value="TRY79269.1"/>
    <property type="molecule type" value="Genomic_DNA"/>
</dbReference>
<evidence type="ECO:0000313" key="3">
    <source>
        <dbReference type="EMBL" id="TRY79269.1"/>
    </source>
</evidence>
<feature type="chain" id="PRO_5022111929" evidence="2">
    <location>
        <begin position="19"/>
        <end position="156"/>
    </location>
</feature>
<dbReference type="AlphaFoldDB" id="A0A553PNK9"/>
<reference evidence="3 4" key="1">
    <citation type="journal article" date="2018" name="Nat. Ecol. Evol.">
        <title>Genomic signatures of mitonuclear coevolution across populations of Tigriopus californicus.</title>
        <authorList>
            <person name="Barreto F.S."/>
            <person name="Watson E.T."/>
            <person name="Lima T.G."/>
            <person name="Willett C.S."/>
            <person name="Edmands S."/>
            <person name="Li W."/>
            <person name="Burton R.S."/>
        </authorList>
    </citation>
    <scope>NUCLEOTIDE SEQUENCE [LARGE SCALE GENOMIC DNA]</scope>
    <source>
        <strain evidence="3 4">San Diego</strain>
    </source>
</reference>
<evidence type="ECO:0000256" key="1">
    <source>
        <dbReference type="SAM" id="MobiDB-lite"/>
    </source>
</evidence>